<sequence>MNDKRNKKLEVKWTKNECCNDGMDVNASLLQRLSIASFPRFSGFDQSASVGTSSVAGRMSFIGADNLQFKDIVYSLFTLFGY</sequence>
<accession>A0A8T0K4R8</accession>
<dbReference type="Proteomes" id="UP000743370">
    <property type="component" value="Unassembled WGS sequence"/>
</dbReference>
<gene>
    <name evidence="1" type="ORF">HKW66_Vig0079150</name>
</gene>
<proteinExistence type="predicted"/>
<reference evidence="1 2" key="1">
    <citation type="submission" date="2020-05" db="EMBL/GenBank/DDBJ databases">
        <title>Vigna angularis (adzuki bean) Var. LongXiaoDou No. 4 denovo assembly.</title>
        <authorList>
            <person name="Xiang H."/>
        </authorList>
    </citation>
    <scope>NUCLEOTIDE SEQUENCE [LARGE SCALE GENOMIC DNA]</scope>
    <source>
        <tissue evidence="1">Leaf</tissue>
    </source>
</reference>
<evidence type="ECO:0000313" key="1">
    <source>
        <dbReference type="EMBL" id="KAG2394710.1"/>
    </source>
</evidence>
<name>A0A8T0K4R8_PHAAN</name>
<organism evidence="1 2">
    <name type="scientific">Phaseolus angularis</name>
    <name type="common">Azuki bean</name>
    <name type="synonym">Vigna angularis</name>
    <dbReference type="NCBI Taxonomy" id="3914"/>
    <lineage>
        <taxon>Eukaryota</taxon>
        <taxon>Viridiplantae</taxon>
        <taxon>Streptophyta</taxon>
        <taxon>Embryophyta</taxon>
        <taxon>Tracheophyta</taxon>
        <taxon>Spermatophyta</taxon>
        <taxon>Magnoliopsida</taxon>
        <taxon>eudicotyledons</taxon>
        <taxon>Gunneridae</taxon>
        <taxon>Pentapetalae</taxon>
        <taxon>rosids</taxon>
        <taxon>fabids</taxon>
        <taxon>Fabales</taxon>
        <taxon>Fabaceae</taxon>
        <taxon>Papilionoideae</taxon>
        <taxon>50 kb inversion clade</taxon>
        <taxon>NPAAA clade</taxon>
        <taxon>indigoferoid/millettioid clade</taxon>
        <taxon>Phaseoleae</taxon>
        <taxon>Vigna</taxon>
    </lineage>
</organism>
<protein>
    <submittedName>
        <fullName evidence="1">Uncharacterized protein</fullName>
    </submittedName>
</protein>
<evidence type="ECO:0000313" key="2">
    <source>
        <dbReference type="Proteomes" id="UP000743370"/>
    </source>
</evidence>
<comment type="caution">
    <text evidence="1">The sequence shown here is derived from an EMBL/GenBank/DDBJ whole genome shotgun (WGS) entry which is preliminary data.</text>
</comment>
<dbReference type="AlphaFoldDB" id="A0A8T0K4R8"/>
<dbReference type="EMBL" id="JABFOF010000006">
    <property type="protein sequence ID" value="KAG2394710.1"/>
    <property type="molecule type" value="Genomic_DNA"/>
</dbReference>